<dbReference type="GO" id="GO:0000398">
    <property type="term" value="P:mRNA splicing, via spliceosome"/>
    <property type="evidence" value="ECO:0007669"/>
    <property type="project" value="TreeGrafter"/>
</dbReference>
<dbReference type="InterPro" id="IPR034201">
    <property type="entry name" value="RNPS1_RRM"/>
</dbReference>
<dbReference type="EMBL" id="CAMGYJ010000010">
    <property type="protein sequence ID" value="CAI0555590.1"/>
    <property type="molecule type" value="Genomic_DNA"/>
</dbReference>
<evidence type="ECO:0000256" key="1">
    <source>
        <dbReference type="ARBA" id="ARBA00004123"/>
    </source>
</evidence>
<dbReference type="Gene3D" id="3.30.70.330">
    <property type="match status" value="1"/>
</dbReference>
<dbReference type="Proteomes" id="UP001154282">
    <property type="component" value="Unassembled WGS sequence"/>
</dbReference>
<keyword evidence="5" id="KW-0539">Nucleus</keyword>
<dbReference type="SMART" id="SM00360">
    <property type="entry name" value="RRM"/>
    <property type="match status" value="1"/>
</dbReference>
<feature type="region of interest" description="Disordered" evidence="7">
    <location>
        <begin position="175"/>
        <end position="285"/>
    </location>
</feature>
<sequence>MAKPSRGRPSPPSRSMSRSRSSSGSDSSSRSGSRTRSPSRSRSISSSSPSRSASSGSRSPRPPRKSPAEVAKRGRSPPAQVKKASPPPRKASPIRESLTLHVDSLSRNVHVGHLREIFSVYGEVANVDLAMDRVVNLPRGFGYVEYKVRADAEKALLHMDGGQIDGNIVRVRFTLPPRQQKVSPPAKPVASAPKRDLPKTDGASADVDKDGPKRPRELSPRRRSPIGRRGGSPRRPPPDSPPPRRRLDSPPRRRRGETPPRRRPASPGAKGRSSSPPPRRYRSPPRCAFYFLHGLLIVVK</sequence>
<dbReference type="CDD" id="cd12365">
    <property type="entry name" value="RRM_RNPS1"/>
    <property type="match status" value="1"/>
</dbReference>
<dbReference type="PANTHER" id="PTHR15481">
    <property type="entry name" value="RIBONUCLEIC ACID BINDING PROTEIN S1"/>
    <property type="match status" value="1"/>
</dbReference>
<proteinExistence type="predicted"/>
<dbReference type="GO" id="GO:0005737">
    <property type="term" value="C:cytoplasm"/>
    <property type="evidence" value="ECO:0007669"/>
    <property type="project" value="TreeGrafter"/>
</dbReference>
<feature type="domain" description="RRM" evidence="8">
    <location>
        <begin position="98"/>
        <end position="176"/>
    </location>
</feature>
<dbReference type="AlphaFoldDB" id="A0AAV0RE16"/>
<evidence type="ECO:0000256" key="3">
    <source>
        <dbReference type="ARBA" id="ARBA00022884"/>
    </source>
</evidence>
<evidence type="ECO:0000259" key="8">
    <source>
        <dbReference type="PROSITE" id="PS50102"/>
    </source>
</evidence>
<dbReference type="GO" id="GO:0061574">
    <property type="term" value="C:ASAP complex"/>
    <property type="evidence" value="ECO:0007669"/>
    <property type="project" value="TreeGrafter"/>
</dbReference>
<organism evidence="9 10">
    <name type="scientific">Linum tenue</name>
    <dbReference type="NCBI Taxonomy" id="586396"/>
    <lineage>
        <taxon>Eukaryota</taxon>
        <taxon>Viridiplantae</taxon>
        <taxon>Streptophyta</taxon>
        <taxon>Embryophyta</taxon>
        <taxon>Tracheophyta</taxon>
        <taxon>Spermatophyta</taxon>
        <taxon>Magnoliopsida</taxon>
        <taxon>eudicotyledons</taxon>
        <taxon>Gunneridae</taxon>
        <taxon>Pentapetalae</taxon>
        <taxon>rosids</taxon>
        <taxon>fabids</taxon>
        <taxon>Malpighiales</taxon>
        <taxon>Linaceae</taxon>
        <taxon>Linum</taxon>
    </lineage>
</organism>
<dbReference type="Pfam" id="PF00076">
    <property type="entry name" value="RRM_1"/>
    <property type="match status" value="1"/>
</dbReference>
<evidence type="ECO:0000256" key="6">
    <source>
        <dbReference type="PROSITE-ProRule" id="PRU00176"/>
    </source>
</evidence>
<name>A0AAV0RE16_9ROSI</name>
<feature type="compositionally biased region" description="Low complexity" evidence="7">
    <location>
        <begin position="181"/>
        <end position="192"/>
    </location>
</feature>
<reference evidence="9" key="1">
    <citation type="submission" date="2022-08" db="EMBL/GenBank/DDBJ databases">
        <authorList>
            <person name="Gutierrez-Valencia J."/>
        </authorList>
    </citation>
    <scope>NUCLEOTIDE SEQUENCE</scope>
</reference>
<evidence type="ECO:0000256" key="7">
    <source>
        <dbReference type="SAM" id="MobiDB-lite"/>
    </source>
</evidence>
<evidence type="ECO:0000313" key="9">
    <source>
        <dbReference type="EMBL" id="CAI0555590.1"/>
    </source>
</evidence>
<keyword evidence="4" id="KW-0508">mRNA splicing</keyword>
<dbReference type="SUPFAM" id="SSF54928">
    <property type="entry name" value="RNA-binding domain, RBD"/>
    <property type="match status" value="1"/>
</dbReference>
<dbReference type="PROSITE" id="PS50102">
    <property type="entry name" value="RRM"/>
    <property type="match status" value="1"/>
</dbReference>
<evidence type="ECO:0000256" key="4">
    <source>
        <dbReference type="ARBA" id="ARBA00023187"/>
    </source>
</evidence>
<accession>A0AAV0RE16</accession>
<gene>
    <name evidence="9" type="ORF">LITE_LOCUS47656</name>
</gene>
<comment type="caution">
    <text evidence="9">The sequence shown here is derived from an EMBL/GenBank/DDBJ whole genome shotgun (WGS) entry which is preliminary data.</text>
</comment>
<feature type="compositionally biased region" description="Basic and acidic residues" evidence="7">
    <location>
        <begin position="245"/>
        <end position="260"/>
    </location>
</feature>
<feature type="compositionally biased region" description="Low complexity" evidence="7">
    <location>
        <begin position="265"/>
        <end position="274"/>
    </location>
</feature>
<dbReference type="PANTHER" id="PTHR15481:SF0">
    <property type="entry name" value="LD23870P-RELATED"/>
    <property type="match status" value="1"/>
</dbReference>
<keyword evidence="2" id="KW-0507">mRNA processing</keyword>
<feature type="compositionally biased region" description="Basic and acidic residues" evidence="7">
    <location>
        <begin position="206"/>
        <end position="220"/>
    </location>
</feature>
<dbReference type="GO" id="GO:0003723">
    <property type="term" value="F:RNA binding"/>
    <property type="evidence" value="ECO:0007669"/>
    <property type="project" value="UniProtKB-UniRule"/>
</dbReference>
<protein>
    <recommendedName>
        <fullName evidence="8">RRM domain-containing protein</fullName>
    </recommendedName>
</protein>
<dbReference type="InterPro" id="IPR000504">
    <property type="entry name" value="RRM_dom"/>
</dbReference>
<feature type="compositionally biased region" description="Low complexity" evidence="7">
    <location>
        <begin position="13"/>
        <end position="59"/>
    </location>
</feature>
<feature type="region of interest" description="Disordered" evidence="7">
    <location>
        <begin position="1"/>
        <end position="96"/>
    </location>
</feature>
<keyword evidence="3 6" id="KW-0694">RNA-binding</keyword>
<dbReference type="FunFam" id="3.30.70.330:FF:000461">
    <property type="entry name" value="Serine/arginine-rich splicing factor SR45"/>
    <property type="match status" value="1"/>
</dbReference>
<evidence type="ECO:0000256" key="2">
    <source>
        <dbReference type="ARBA" id="ARBA00022664"/>
    </source>
</evidence>
<dbReference type="GO" id="GO:0005654">
    <property type="term" value="C:nucleoplasm"/>
    <property type="evidence" value="ECO:0007669"/>
    <property type="project" value="TreeGrafter"/>
</dbReference>
<keyword evidence="10" id="KW-1185">Reference proteome</keyword>
<dbReference type="InterPro" id="IPR012677">
    <property type="entry name" value="Nucleotide-bd_a/b_plait_sf"/>
</dbReference>
<evidence type="ECO:0000313" key="10">
    <source>
        <dbReference type="Proteomes" id="UP001154282"/>
    </source>
</evidence>
<comment type="subcellular location">
    <subcellularLocation>
        <location evidence="1">Nucleus</location>
    </subcellularLocation>
</comment>
<evidence type="ECO:0000256" key="5">
    <source>
        <dbReference type="ARBA" id="ARBA00023242"/>
    </source>
</evidence>
<dbReference type="InterPro" id="IPR035979">
    <property type="entry name" value="RBD_domain_sf"/>
</dbReference>